<accession>A0A8J8TNI9</accession>
<dbReference type="OrthoDB" id="6111at2157"/>
<evidence type="ECO:0000313" key="2">
    <source>
        <dbReference type="EMBL" id="TYL36726.1"/>
    </source>
</evidence>
<dbReference type="EMBL" id="PHNJ01000015">
    <property type="protein sequence ID" value="TYL36726.1"/>
    <property type="molecule type" value="Genomic_DNA"/>
</dbReference>
<sequence>MDPRITLVTLGVTDVDESIRFYRDGLGFPMRDRDEDDDVAFFTLEGTWLSIYPRESLAEDATVPDDGSGFSGVTLAHNVSTRDDVSSVLDEAVAAGGRLVKPAQDVFWGGYSGYFADPDGHLWEVAYPKLTDD</sequence>
<dbReference type="Gene3D" id="3.10.180.10">
    <property type="entry name" value="2,3-Dihydroxybiphenyl 1,2-Dioxygenase, domain 1"/>
    <property type="match status" value="1"/>
</dbReference>
<dbReference type="SUPFAM" id="SSF54593">
    <property type="entry name" value="Glyoxalase/Bleomycin resistance protein/Dihydroxybiphenyl dioxygenase"/>
    <property type="match status" value="1"/>
</dbReference>
<comment type="caution">
    <text evidence="2">The sequence shown here is derived from an EMBL/GenBank/DDBJ whole genome shotgun (WGS) entry which is preliminary data.</text>
</comment>
<dbReference type="InterPro" id="IPR037523">
    <property type="entry name" value="VOC_core"/>
</dbReference>
<name>A0A8J8TNI9_9EURY</name>
<dbReference type="PANTHER" id="PTHR36503">
    <property type="entry name" value="BLR2520 PROTEIN"/>
    <property type="match status" value="1"/>
</dbReference>
<evidence type="ECO:0000259" key="1">
    <source>
        <dbReference type="PROSITE" id="PS51819"/>
    </source>
</evidence>
<reference evidence="2" key="1">
    <citation type="submission" date="2017-11" db="EMBL/GenBank/DDBJ databases">
        <authorList>
            <person name="Kajale S.C."/>
            <person name="Sharma A."/>
        </authorList>
    </citation>
    <scope>NUCLEOTIDE SEQUENCE</scope>
    <source>
        <strain evidence="2">LS1_42</strain>
    </source>
</reference>
<dbReference type="InterPro" id="IPR004360">
    <property type="entry name" value="Glyas_Fos-R_dOase_dom"/>
</dbReference>
<proteinExistence type="predicted"/>
<dbReference type="Proteomes" id="UP000766904">
    <property type="component" value="Unassembled WGS sequence"/>
</dbReference>
<organism evidence="2 3">
    <name type="scientific">Natronococcus pandeyae</name>
    <dbReference type="NCBI Taxonomy" id="2055836"/>
    <lineage>
        <taxon>Archaea</taxon>
        <taxon>Methanobacteriati</taxon>
        <taxon>Methanobacteriota</taxon>
        <taxon>Stenosarchaea group</taxon>
        <taxon>Halobacteria</taxon>
        <taxon>Halobacteriales</taxon>
        <taxon>Natrialbaceae</taxon>
        <taxon>Natronococcus</taxon>
    </lineage>
</organism>
<dbReference type="PROSITE" id="PS51819">
    <property type="entry name" value="VOC"/>
    <property type="match status" value="1"/>
</dbReference>
<dbReference type="AlphaFoldDB" id="A0A8J8TNI9"/>
<dbReference type="InterPro" id="IPR029068">
    <property type="entry name" value="Glyas_Bleomycin-R_OHBP_Dase"/>
</dbReference>
<dbReference type="Pfam" id="PF00903">
    <property type="entry name" value="Glyoxalase"/>
    <property type="match status" value="1"/>
</dbReference>
<dbReference type="PANTHER" id="PTHR36503:SF1">
    <property type="entry name" value="BLR2520 PROTEIN"/>
    <property type="match status" value="1"/>
</dbReference>
<evidence type="ECO:0000313" key="3">
    <source>
        <dbReference type="Proteomes" id="UP000766904"/>
    </source>
</evidence>
<feature type="domain" description="VOC" evidence="1">
    <location>
        <begin position="4"/>
        <end position="128"/>
    </location>
</feature>
<protein>
    <submittedName>
        <fullName evidence="2">Glyoxalase</fullName>
    </submittedName>
</protein>
<gene>
    <name evidence="2" type="ORF">CV102_20835</name>
</gene>
<keyword evidence="3" id="KW-1185">Reference proteome</keyword>
<dbReference type="RefSeq" id="WP_148859930.1">
    <property type="nucleotide sequence ID" value="NZ_PHNJ01000015.1"/>
</dbReference>
<dbReference type="CDD" id="cd07251">
    <property type="entry name" value="VOC_like"/>
    <property type="match status" value="1"/>
</dbReference>